<accession>A0A316EED6</accession>
<sequence>MANHYDRIFKENIEPMIPFIARKLFGIKEIKQSEDIKDKLQYTLEKEADYLQRIIHPNPEDDYILHVECQVKDDNEMLSRMLLYRGIIYHKFKMPVKQFVFYIGNGVSKMQTFLGQEELTYAFHLRDINHFSYESFIASNVPEEVVLAILSDFDGVKPEIIITKIIARLQQLTDKKLRLTKYEKQLEILSKLRKLQKQTIQTITEMGWEYELETDIRYLQGIERGEQKGIERGIEKGMLQKAIEKDIEFVTTLLKTTDFDVSRIAELTKTSIEFVENIKKNLTK</sequence>
<reference evidence="1 2" key="1">
    <citation type="submission" date="2018-05" db="EMBL/GenBank/DDBJ databases">
        <title>Genomic Encyclopedia of Archaeal and Bacterial Type Strains, Phase II (KMG-II): from individual species to whole genera.</title>
        <authorList>
            <person name="Goeker M."/>
        </authorList>
    </citation>
    <scope>NUCLEOTIDE SEQUENCE [LARGE SCALE GENOMIC DNA]</scope>
    <source>
        <strain evidence="1 2">DSM 22214</strain>
    </source>
</reference>
<proteinExistence type="predicted"/>
<gene>
    <name evidence="1" type="ORF">LV89_01373</name>
</gene>
<dbReference type="Proteomes" id="UP000245489">
    <property type="component" value="Unassembled WGS sequence"/>
</dbReference>
<dbReference type="RefSeq" id="WP_109742126.1">
    <property type="nucleotide sequence ID" value="NZ_QGGO01000005.1"/>
</dbReference>
<organism evidence="1 2">
    <name type="scientific">Arcicella aurantiaca</name>
    <dbReference type="NCBI Taxonomy" id="591202"/>
    <lineage>
        <taxon>Bacteria</taxon>
        <taxon>Pseudomonadati</taxon>
        <taxon>Bacteroidota</taxon>
        <taxon>Cytophagia</taxon>
        <taxon>Cytophagales</taxon>
        <taxon>Flectobacillaceae</taxon>
        <taxon>Arcicella</taxon>
    </lineage>
</organism>
<name>A0A316EED6_9BACT</name>
<evidence type="ECO:0000313" key="1">
    <source>
        <dbReference type="EMBL" id="PWK27966.1"/>
    </source>
</evidence>
<keyword evidence="2" id="KW-1185">Reference proteome</keyword>
<dbReference type="OrthoDB" id="640433at2"/>
<evidence type="ECO:0000313" key="2">
    <source>
        <dbReference type="Proteomes" id="UP000245489"/>
    </source>
</evidence>
<protein>
    <submittedName>
        <fullName evidence="1">Putative transposase/invertase (TIGR01784 family)</fullName>
    </submittedName>
</protein>
<dbReference type="AlphaFoldDB" id="A0A316EED6"/>
<comment type="caution">
    <text evidence="1">The sequence shown here is derived from an EMBL/GenBank/DDBJ whole genome shotgun (WGS) entry which is preliminary data.</text>
</comment>
<dbReference type="EMBL" id="QGGO01000005">
    <property type="protein sequence ID" value="PWK27966.1"/>
    <property type="molecule type" value="Genomic_DNA"/>
</dbReference>